<dbReference type="VEuPathDB" id="FungiDB:LELG_03098"/>
<evidence type="ECO:0000313" key="3">
    <source>
        <dbReference type="Proteomes" id="UP000001996"/>
    </source>
</evidence>
<feature type="region of interest" description="Disordered" evidence="1">
    <location>
        <begin position="56"/>
        <end position="115"/>
    </location>
</feature>
<accession>A5E0G1</accession>
<reference evidence="2 3" key="1">
    <citation type="journal article" date="2009" name="Nature">
        <title>Evolution of pathogenicity and sexual reproduction in eight Candida genomes.</title>
        <authorList>
            <person name="Butler G."/>
            <person name="Rasmussen M.D."/>
            <person name="Lin M.F."/>
            <person name="Santos M.A."/>
            <person name="Sakthikumar S."/>
            <person name="Munro C.A."/>
            <person name="Rheinbay E."/>
            <person name="Grabherr M."/>
            <person name="Forche A."/>
            <person name="Reedy J.L."/>
            <person name="Agrafioti I."/>
            <person name="Arnaud M.B."/>
            <person name="Bates S."/>
            <person name="Brown A.J."/>
            <person name="Brunke S."/>
            <person name="Costanzo M.C."/>
            <person name="Fitzpatrick D.A."/>
            <person name="de Groot P.W."/>
            <person name="Harris D."/>
            <person name="Hoyer L.L."/>
            <person name="Hube B."/>
            <person name="Klis F.M."/>
            <person name="Kodira C."/>
            <person name="Lennard N."/>
            <person name="Logue M.E."/>
            <person name="Martin R."/>
            <person name="Neiman A.M."/>
            <person name="Nikolaou E."/>
            <person name="Quail M.A."/>
            <person name="Quinn J."/>
            <person name="Santos M.C."/>
            <person name="Schmitzberger F.F."/>
            <person name="Sherlock G."/>
            <person name="Shah P."/>
            <person name="Silverstein K.A."/>
            <person name="Skrzypek M.S."/>
            <person name="Soll D."/>
            <person name="Staggs R."/>
            <person name="Stansfield I."/>
            <person name="Stumpf M.P."/>
            <person name="Sudbery P.E."/>
            <person name="Srikantha T."/>
            <person name="Zeng Q."/>
            <person name="Berman J."/>
            <person name="Berriman M."/>
            <person name="Heitman J."/>
            <person name="Gow N.A."/>
            <person name="Lorenz M.C."/>
            <person name="Birren B.W."/>
            <person name="Kellis M."/>
            <person name="Cuomo C.A."/>
        </authorList>
    </citation>
    <scope>NUCLEOTIDE SEQUENCE [LARGE SCALE GENOMIC DNA]</scope>
    <source>
        <strain evidence="3">ATCC 11503 / BCRC 21390 / CBS 2605 / JCM 1781 / NBRC 1676 / NRRL YB-4239</strain>
    </source>
</reference>
<evidence type="ECO:0000313" key="2">
    <source>
        <dbReference type="EMBL" id="EDK44919.1"/>
    </source>
</evidence>
<dbReference type="AlphaFoldDB" id="A5E0G1"/>
<dbReference type="HOGENOM" id="CLU_1695807_0_0_1"/>
<dbReference type="EMBL" id="CH981527">
    <property type="protein sequence ID" value="EDK44919.1"/>
    <property type="molecule type" value="Genomic_DNA"/>
</dbReference>
<protein>
    <submittedName>
        <fullName evidence="2">Uncharacterized protein</fullName>
    </submittedName>
</protein>
<name>A5E0G1_LODEL</name>
<dbReference type="eggNOG" id="KOG2268">
    <property type="taxonomic scope" value="Eukaryota"/>
</dbReference>
<feature type="compositionally biased region" description="Acidic residues" evidence="1">
    <location>
        <begin position="63"/>
        <end position="115"/>
    </location>
</feature>
<dbReference type="InParanoid" id="A5E0G1"/>
<proteinExistence type="predicted"/>
<keyword evidence="3" id="KW-1185">Reference proteome</keyword>
<organism evidence="2 3">
    <name type="scientific">Lodderomyces elongisporus (strain ATCC 11503 / CBS 2605 / JCM 1781 / NBRC 1676 / NRRL YB-4239)</name>
    <name type="common">Yeast</name>
    <name type="synonym">Saccharomyces elongisporus</name>
    <dbReference type="NCBI Taxonomy" id="379508"/>
    <lineage>
        <taxon>Eukaryota</taxon>
        <taxon>Fungi</taxon>
        <taxon>Dikarya</taxon>
        <taxon>Ascomycota</taxon>
        <taxon>Saccharomycotina</taxon>
        <taxon>Pichiomycetes</taxon>
        <taxon>Debaryomycetaceae</taxon>
        <taxon>Candida/Lodderomyces clade</taxon>
        <taxon>Lodderomyces</taxon>
    </lineage>
</organism>
<dbReference type="Proteomes" id="UP000001996">
    <property type="component" value="Unassembled WGS sequence"/>
</dbReference>
<evidence type="ECO:0000256" key="1">
    <source>
        <dbReference type="SAM" id="MobiDB-lite"/>
    </source>
</evidence>
<dbReference type="STRING" id="379508.A5E0G1"/>
<gene>
    <name evidence="2" type="ORF">LELG_03098</name>
</gene>
<sequence>MFDTDGYGDGYKYAYPNFKRDVIREAQLDVEVQASGYAKKKTGRREEKDLEKAVMGMRIVRNEDDDLSEIESGEEDEDDEDDEDREYDENGEQVDGMGEYDSEDDLDEFNEGIEGLEEDIDADQEKAENEKIIEAISAGDKKLKMDKLGNYILEE</sequence>